<keyword evidence="1" id="KW-0732">Signal</keyword>
<evidence type="ECO:0000313" key="4">
    <source>
        <dbReference type="EMBL" id="ETR66757.1"/>
    </source>
</evidence>
<proteinExistence type="predicted"/>
<accession>A0A1V1NVY5</accession>
<dbReference type="PANTHER" id="PTHR36220:SF1">
    <property type="entry name" value="GAMMA TUBULIN COMPLEX COMPONENT C-TERMINAL DOMAIN-CONTAINING PROTEIN"/>
    <property type="match status" value="1"/>
</dbReference>
<gene>
    <name evidence="4" type="ORF">OMM_12378</name>
</gene>
<organism evidence="4 5">
    <name type="scientific">Candidatus Magnetoglobus multicellularis str. Araruama</name>
    <dbReference type="NCBI Taxonomy" id="890399"/>
    <lineage>
        <taxon>Bacteria</taxon>
        <taxon>Pseudomonadati</taxon>
        <taxon>Thermodesulfobacteriota</taxon>
        <taxon>Desulfobacteria</taxon>
        <taxon>Desulfobacterales</taxon>
        <taxon>Desulfobacteraceae</taxon>
        <taxon>Candidatus Magnetoglobus</taxon>
    </lineage>
</organism>
<dbReference type="InterPro" id="IPR013517">
    <property type="entry name" value="FG-GAP"/>
</dbReference>
<dbReference type="PROSITE" id="PS51470">
    <property type="entry name" value="FG_GAP"/>
    <property type="match status" value="1"/>
</dbReference>
<dbReference type="Proteomes" id="UP000189670">
    <property type="component" value="Unassembled WGS sequence"/>
</dbReference>
<comment type="caution">
    <text evidence="4">The sequence shown here is derived from an EMBL/GenBank/DDBJ whole genome shotgun (WGS) entry which is preliminary data.</text>
</comment>
<dbReference type="InterPro" id="IPR013519">
    <property type="entry name" value="Int_alpha_beta-p"/>
</dbReference>
<evidence type="ECO:0000256" key="1">
    <source>
        <dbReference type="ARBA" id="ARBA00022729"/>
    </source>
</evidence>
<feature type="non-terminal residue" evidence="4">
    <location>
        <position position="601"/>
    </location>
</feature>
<dbReference type="EMBL" id="ATBP01001767">
    <property type="protein sequence ID" value="ETR66757.1"/>
    <property type="molecule type" value="Genomic_DNA"/>
</dbReference>
<evidence type="ECO:0000256" key="3">
    <source>
        <dbReference type="ARBA" id="ARBA00023180"/>
    </source>
</evidence>
<name>A0A1V1NVY5_9BACT</name>
<keyword evidence="2" id="KW-0677">Repeat</keyword>
<keyword evidence="3" id="KW-0325">Glycoprotein</keyword>
<feature type="non-terminal residue" evidence="4">
    <location>
        <position position="1"/>
    </location>
</feature>
<dbReference type="SUPFAM" id="SSF69318">
    <property type="entry name" value="Integrin alpha N-terminal domain"/>
    <property type="match status" value="2"/>
</dbReference>
<protein>
    <submittedName>
        <fullName evidence="4">PKD domain-containing protein</fullName>
    </submittedName>
</protein>
<sequence length="601" mass="64579">YNVSISGDYAIVGARYDDDNGGDSGSAYIFKRDGTTWSEVIKLTPTDGVASDYFGYQVSISNDYAIVGAYFNDDKGIDSGAAYIYERNGSDWSLLVKQTGSDSFPDDRLGYAVAMSASHAIVGAYYDDDMGSNSGSAYIYELNTQPTLVVAENTHFTNTTDAQSINLTIVDCDGSDITITAISSNPSIVPNSHIDIAGFGSNTIVSDTTAGASTYLSLTVRPSNMTAGETTIDIIVTHATGLTSVSTFNVTVSAEEEKITATDGYSSDHFGYALAMSGDYAVVGARYDDDRGSNSGAIYVYHRKASGWYQHSKIIPDDGTSSDYFGEAVAMNNDYMVVGAPYDDNSYTDQGSAYIYKRNGNNWVLETKIYANDRAQSDYFGRSVSISGNWIIIGAAYDDNSYSEQGSAYIFKTDGTQVAKLYASDYAASDYFGVAVSISGDYAIIGAYYDDDYYSNSGSAYIFYYNGTSWTQQAKLTASDGYSSDYFGQSVFISDDYAIIGAQNNDANGSNSGAAYIFQRDGTSWNQMAKLTAGDALTSDNFGCSVYLKAGYAIVGAKNNDHMATNAGAAYIFKQTGSQWVQLKTLNASDAYASDYFGHSV</sequence>
<evidence type="ECO:0000313" key="5">
    <source>
        <dbReference type="Proteomes" id="UP000189670"/>
    </source>
</evidence>
<dbReference type="InterPro" id="IPR028994">
    <property type="entry name" value="Integrin_alpha_N"/>
</dbReference>
<dbReference type="AlphaFoldDB" id="A0A1V1NVY5"/>
<reference evidence="5" key="1">
    <citation type="submission" date="2012-11" db="EMBL/GenBank/DDBJ databases">
        <authorList>
            <person name="Lucero-Rivera Y.E."/>
            <person name="Tovar-Ramirez D."/>
        </authorList>
    </citation>
    <scope>NUCLEOTIDE SEQUENCE [LARGE SCALE GENOMIC DNA]</scope>
    <source>
        <strain evidence="5">Araruama</strain>
    </source>
</reference>
<dbReference type="PANTHER" id="PTHR36220">
    <property type="entry name" value="UNNAMED PRODUCT"/>
    <property type="match status" value="1"/>
</dbReference>
<dbReference type="Pfam" id="PF14312">
    <property type="entry name" value="FG-GAP_2"/>
    <property type="match status" value="9"/>
</dbReference>
<evidence type="ECO:0000256" key="2">
    <source>
        <dbReference type="ARBA" id="ARBA00022737"/>
    </source>
</evidence>
<dbReference type="Gene3D" id="2.130.10.130">
    <property type="entry name" value="Integrin alpha, N-terminal"/>
    <property type="match status" value="5"/>
</dbReference>
<dbReference type="SMART" id="SM00191">
    <property type="entry name" value="Int_alpha"/>
    <property type="match status" value="6"/>
</dbReference>